<dbReference type="Proteomes" id="UP000015101">
    <property type="component" value="Unassembled WGS sequence"/>
</dbReference>
<evidence type="ECO:0000313" key="3">
    <source>
        <dbReference type="EnsemblMetazoa" id="HelroP159670"/>
    </source>
</evidence>
<dbReference type="EMBL" id="AMQM01000299">
    <property type="status" value="NOT_ANNOTATED_CDS"/>
    <property type="molecule type" value="Genomic_DNA"/>
</dbReference>
<dbReference type="SUPFAM" id="SSF49899">
    <property type="entry name" value="Concanavalin A-like lectins/glucanases"/>
    <property type="match status" value="1"/>
</dbReference>
<reference evidence="2 4" key="2">
    <citation type="journal article" date="2013" name="Nature">
        <title>Insights into bilaterian evolution from three spiralian genomes.</title>
        <authorList>
            <person name="Simakov O."/>
            <person name="Marletaz F."/>
            <person name="Cho S.J."/>
            <person name="Edsinger-Gonzales E."/>
            <person name="Havlak P."/>
            <person name="Hellsten U."/>
            <person name="Kuo D.H."/>
            <person name="Larsson T."/>
            <person name="Lv J."/>
            <person name="Arendt D."/>
            <person name="Savage R."/>
            <person name="Osoegawa K."/>
            <person name="de Jong P."/>
            <person name="Grimwood J."/>
            <person name="Chapman J.A."/>
            <person name="Shapiro H."/>
            <person name="Aerts A."/>
            <person name="Otillar R.P."/>
            <person name="Terry A.Y."/>
            <person name="Boore J.L."/>
            <person name="Grigoriev I.V."/>
            <person name="Lindberg D.R."/>
            <person name="Seaver E.C."/>
            <person name="Weisblat D.A."/>
            <person name="Putnam N.H."/>
            <person name="Rokhsar D.S."/>
        </authorList>
    </citation>
    <scope>NUCLEOTIDE SEQUENCE</scope>
</reference>
<dbReference type="EMBL" id="KB095811">
    <property type="protein sequence ID" value="ESO13071.1"/>
    <property type="molecule type" value="Genomic_DNA"/>
</dbReference>
<feature type="domain" description="Laminin G" evidence="1">
    <location>
        <begin position="50"/>
        <end position="127"/>
    </location>
</feature>
<dbReference type="HOGENOM" id="CLU_1951095_0_0_1"/>
<sequence>MCIAIVKNHKHNTVISTDNVISILSSSSPTHQFQAIISSSSIFIFTTRAFKTTYDVCNNKYHTINMMINSAGVTLSVDSIYQESKQFDSTFAYAAPLSVPIYLGGVKDPLWNIPGVFSSTSMLGCIQRS</sequence>
<evidence type="ECO:0000313" key="4">
    <source>
        <dbReference type="Proteomes" id="UP000015101"/>
    </source>
</evidence>
<dbReference type="Pfam" id="PF02210">
    <property type="entry name" value="Laminin_G_2"/>
    <property type="match status" value="1"/>
</dbReference>
<dbReference type="KEGG" id="hro:HELRODRAFT_159670"/>
<proteinExistence type="predicted"/>
<keyword evidence="4" id="KW-1185">Reference proteome</keyword>
<dbReference type="InterPro" id="IPR013320">
    <property type="entry name" value="ConA-like_dom_sf"/>
</dbReference>
<reference evidence="3" key="3">
    <citation type="submission" date="2015-06" db="UniProtKB">
        <authorList>
            <consortium name="EnsemblMetazoa"/>
        </authorList>
    </citation>
    <scope>IDENTIFICATION</scope>
</reference>
<gene>
    <name evidence="3" type="primary">20198406</name>
    <name evidence="2" type="ORF">HELRODRAFT_159670</name>
</gene>
<evidence type="ECO:0000313" key="2">
    <source>
        <dbReference type="EMBL" id="ESO13071.1"/>
    </source>
</evidence>
<dbReference type="AlphaFoldDB" id="T1EPA6"/>
<dbReference type="EnsemblMetazoa" id="HelroT159670">
    <property type="protein sequence ID" value="HelroP159670"/>
    <property type="gene ID" value="HelroG159670"/>
</dbReference>
<reference evidence="4" key="1">
    <citation type="submission" date="2012-12" db="EMBL/GenBank/DDBJ databases">
        <authorList>
            <person name="Hellsten U."/>
            <person name="Grimwood J."/>
            <person name="Chapman J.A."/>
            <person name="Shapiro H."/>
            <person name="Aerts A."/>
            <person name="Otillar R.P."/>
            <person name="Terry A.Y."/>
            <person name="Boore J.L."/>
            <person name="Simakov O."/>
            <person name="Marletaz F."/>
            <person name="Cho S.-J."/>
            <person name="Edsinger-Gonzales E."/>
            <person name="Havlak P."/>
            <person name="Kuo D.-H."/>
            <person name="Larsson T."/>
            <person name="Lv J."/>
            <person name="Arendt D."/>
            <person name="Savage R."/>
            <person name="Osoegawa K."/>
            <person name="de Jong P."/>
            <person name="Lindberg D.R."/>
            <person name="Seaver E.C."/>
            <person name="Weisblat D.A."/>
            <person name="Putnam N.H."/>
            <person name="Grigoriev I.V."/>
            <person name="Rokhsar D.S."/>
        </authorList>
    </citation>
    <scope>NUCLEOTIDE SEQUENCE</scope>
</reference>
<organism evidence="3 4">
    <name type="scientific">Helobdella robusta</name>
    <name type="common">Californian leech</name>
    <dbReference type="NCBI Taxonomy" id="6412"/>
    <lineage>
        <taxon>Eukaryota</taxon>
        <taxon>Metazoa</taxon>
        <taxon>Spiralia</taxon>
        <taxon>Lophotrochozoa</taxon>
        <taxon>Annelida</taxon>
        <taxon>Clitellata</taxon>
        <taxon>Hirudinea</taxon>
        <taxon>Rhynchobdellida</taxon>
        <taxon>Glossiphoniidae</taxon>
        <taxon>Helobdella</taxon>
    </lineage>
</organism>
<dbReference type="RefSeq" id="XP_009009791.1">
    <property type="nucleotide sequence ID" value="XM_009011543.1"/>
</dbReference>
<dbReference type="InterPro" id="IPR001791">
    <property type="entry name" value="Laminin_G"/>
</dbReference>
<dbReference type="GeneID" id="20198406"/>
<protein>
    <recommendedName>
        <fullName evidence="1">Laminin G domain-containing protein</fullName>
    </recommendedName>
</protein>
<accession>T1EPA6</accession>
<dbReference type="Gene3D" id="2.60.120.200">
    <property type="match status" value="1"/>
</dbReference>
<dbReference type="InParanoid" id="T1EPA6"/>
<evidence type="ECO:0000259" key="1">
    <source>
        <dbReference type="Pfam" id="PF02210"/>
    </source>
</evidence>
<dbReference type="CTD" id="20198406"/>
<name>T1EPA6_HELRO</name>